<dbReference type="GO" id="GO:0005524">
    <property type="term" value="F:ATP binding"/>
    <property type="evidence" value="ECO:0007669"/>
    <property type="project" value="UniProtKB-KW"/>
</dbReference>
<dbReference type="SMART" id="SM00382">
    <property type="entry name" value="AAA"/>
    <property type="match status" value="1"/>
</dbReference>
<comment type="caution">
    <text evidence="4">The sequence shown here is derived from an EMBL/GenBank/DDBJ whole genome shotgun (WGS) entry which is preliminary data.</text>
</comment>
<dbReference type="PANTHER" id="PTHR43158:SF2">
    <property type="entry name" value="SKFA PEPTIDE EXPORT ATP-BINDING PROTEIN SKFE"/>
    <property type="match status" value="1"/>
</dbReference>
<keyword evidence="5" id="KW-1185">Reference proteome</keyword>
<dbReference type="RefSeq" id="WP_106346427.1">
    <property type="nucleotide sequence ID" value="NZ_PVNE01000031.1"/>
</dbReference>
<dbReference type="SUPFAM" id="SSF52540">
    <property type="entry name" value="P-loop containing nucleoside triphosphate hydrolases"/>
    <property type="match status" value="1"/>
</dbReference>
<evidence type="ECO:0000313" key="5">
    <source>
        <dbReference type="Proteomes" id="UP000237797"/>
    </source>
</evidence>
<dbReference type="Gene3D" id="3.40.50.300">
    <property type="entry name" value="P-loop containing nucleotide triphosphate hydrolases"/>
    <property type="match status" value="1"/>
</dbReference>
<dbReference type="EMBL" id="PVNE01000031">
    <property type="protein sequence ID" value="PRX39024.1"/>
    <property type="molecule type" value="Genomic_DNA"/>
</dbReference>
<evidence type="ECO:0000256" key="2">
    <source>
        <dbReference type="ARBA" id="ARBA00022840"/>
    </source>
</evidence>
<keyword evidence="2 4" id="KW-0067">ATP-binding</keyword>
<feature type="domain" description="ABC transporter" evidence="3">
    <location>
        <begin position="6"/>
        <end position="229"/>
    </location>
</feature>
<protein>
    <submittedName>
        <fullName evidence="4">ABC-2 type transport system ATP-binding protein</fullName>
    </submittedName>
</protein>
<evidence type="ECO:0000256" key="1">
    <source>
        <dbReference type="ARBA" id="ARBA00022741"/>
    </source>
</evidence>
<dbReference type="OrthoDB" id="2290519at2"/>
<dbReference type="Pfam" id="PF00005">
    <property type="entry name" value="ABC_tran"/>
    <property type="match status" value="1"/>
</dbReference>
<dbReference type="InterPro" id="IPR003593">
    <property type="entry name" value="AAA+_ATPase"/>
</dbReference>
<reference evidence="4 5" key="1">
    <citation type="submission" date="2018-03" db="EMBL/GenBank/DDBJ databases">
        <title>Genomic Encyclopedia of Archaeal and Bacterial Type Strains, Phase II (KMG-II): from individual species to whole genera.</title>
        <authorList>
            <person name="Goeker M."/>
        </authorList>
    </citation>
    <scope>NUCLEOTIDE SEQUENCE [LARGE SCALE GENOMIC DNA]</scope>
    <source>
        <strain evidence="4 5">DSM 44946</strain>
    </source>
</reference>
<dbReference type="GO" id="GO:0016887">
    <property type="term" value="F:ATP hydrolysis activity"/>
    <property type="evidence" value="ECO:0007669"/>
    <property type="project" value="InterPro"/>
</dbReference>
<dbReference type="InterPro" id="IPR027417">
    <property type="entry name" value="P-loop_NTPase"/>
</dbReference>
<proteinExistence type="predicted"/>
<dbReference type="CDD" id="cd03230">
    <property type="entry name" value="ABC_DR_subfamily_A"/>
    <property type="match status" value="1"/>
</dbReference>
<dbReference type="InterPro" id="IPR003439">
    <property type="entry name" value="ABC_transporter-like_ATP-bd"/>
</dbReference>
<evidence type="ECO:0000313" key="4">
    <source>
        <dbReference type="EMBL" id="PRX39024.1"/>
    </source>
</evidence>
<organism evidence="4 5">
    <name type="scientific">Planifilum fimeticola</name>
    <dbReference type="NCBI Taxonomy" id="201975"/>
    <lineage>
        <taxon>Bacteria</taxon>
        <taxon>Bacillati</taxon>
        <taxon>Bacillota</taxon>
        <taxon>Bacilli</taxon>
        <taxon>Bacillales</taxon>
        <taxon>Thermoactinomycetaceae</taxon>
        <taxon>Planifilum</taxon>
    </lineage>
</organism>
<dbReference type="AlphaFoldDB" id="A0A2T0LBI1"/>
<name>A0A2T0LBI1_9BACL</name>
<accession>A0A2T0LBI1</accession>
<sequence>MTQIAVHCEGVRKHYGSKRALDGLTLSIPHGRVVGILGPNGSGKSTLFRLLTGLTLADKGRVQVLGRPPGWRTNRDIAYLPDRARWYPDHTVRQAFTWAENFLPGFDPETAKRLAEFMKVDLDANVRDMSRGQEARVMLILCIARRVPLIILDEPFSGIDTVSRARIIEGLIDHVSDGERTVLISTHELYEAEALFDHAMFLDAGRVVLSGDADELRRQYGSMNSVMKTLYR</sequence>
<keyword evidence="1" id="KW-0547">Nucleotide-binding</keyword>
<dbReference type="PANTHER" id="PTHR43158">
    <property type="entry name" value="SKFA PEPTIDE EXPORT ATP-BINDING PROTEIN SKFE"/>
    <property type="match status" value="1"/>
</dbReference>
<gene>
    <name evidence="4" type="ORF">CLV97_13124</name>
</gene>
<dbReference type="PROSITE" id="PS50893">
    <property type="entry name" value="ABC_TRANSPORTER_2"/>
    <property type="match status" value="1"/>
</dbReference>
<dbReference type="Proteomes" id="UP000237797">
    <property type="component" value="Unassembled WGS sequence"/>
</dbReference>
<evidence type="ECO:0000259" key="3">
    <source>
        <dbReference type="PROSITE" id="PS50893"/>
    </source>
</evidence>